<dbReference type="RefSeq" id="WP_085890150.1">
    <property type="nucleotide sequence ID" value="NZ_FWFN01000012.1"/>
</dbReference>
<reference evidence="2 3" key="1">
    <citation type="submission" date="2017-03" db="EMBL/GenBank/DDBJ databases">
        <authorList>
            <person name="Afonso C.L."/>
            <person name="Miller P.J."/>
            <person name="Scott M.A."/>
            <person name="Spackman E."/>
            <person name="Goraichik I."/>
            <person name="Dimitrov K.M."/>
            <person name="Suarez D.L."/>
            <person name="Swayne D.E."/>
        </authorList>
    </citation>
    <scope>NUCLEOTIDE SEQUENCE [LARGE SCALE GENOMIC DNA]</scope>
    <source>
        <strain evidence="2 3">CECT 7751</strain>
    </source>
</reference>
<dbReference type="AlphaFoldDB" id="A0A1X7AA96"/>
<dbReference type="PANTHER" id="PTHR22916">
    <property type="entry name" value="GLYCOSYLTRANSFERASE"/>
    <property type="match status" value="1"/>
</dbReference>
<proteinExistence type="predicted"/>
<dbReference type="GO" id="GO:0016758">
    <property type="term" value="F:hexosyltransferase activity"/>
    <property type="evidence" value="ECO:0007669"/>
    <property type="project" value="UniProtKB-ARBA"/>
</dbReference>
<dbReference type="Pfam" id="PF00535">
    <property type="entry name" value="Glycos_transf_2"/>
    <property type="match status" value="1"/>
</dbReference>
<dbReference type="InterPro" id="IPR001173">
    <property type="entry name" value="Glyco_trans_2-like"/>
</dbReference>
<keyword evidence="3" id="KW-1185">Reference proteome</keyword>
<dbReference type="EC" id="2.4.-.-" evidence="2"/>
<gene>
    <name evidence="2" type="primary">epsE</name>
    <name evidence="2" type="ORF">PSM7751_04138</name>
</gene>
<evidence type="ECO:0000259" key="1">
    <source>
        <dbReference type="Pfam" id="PF00535"/>
    </source>
</evidence>
<keyword evidence="2" id="KW-0808">Transferase</keyword>
<dbReference type="Proteomes" id="UP000193963">
    <property type="component" value="Unassembled WGS sequence"/>
</dbReference>
<dbReference type="OrthoDB" id="7816590at2"/>
<dbReference type="SUPFAM" id="SSF53448">
    <property type="entry name" value="Nucleotide-diphospho-sugar transferases"/>
    <property type="match status" value="1"/>
</dbReference>
<feature type="domain" description="Glycosyltransferase 2-like" evidence="1">
    <location>
        <begin position="19"/>
        <end position="188"/>
    </location>
</feature>
<accession>A0A1X7AA96</accession>
<name>A0A1X7AA96_9RHOB</name>
<keyword evidence="2" id="KW-0328">Glycosyltransferase</keyword>
<evidence type="ECO:0000313" key="2">
    <source>
        <dbReference type="EMBL" id="SLN74369.1"/>
    </source>
</evidence>
<protein>
    <submittedName>
        <fullName evidence="2">Putative glycosyltransferase EpsE</fullName>
        <ecNumber evidence="2">2.4.-.-</ecNumber>
    </submittedName>
</protein>
<sequence>MTSPESAVETAGDTPLMISVVVICYRQEKFIADALDSILAQTAYDRIDRVIVVDDKSPDGSFDIIQDYAAKHPKIQAVRHEVNSRGASVPRNTGIALATAPYIAFLDGDDIWMPTKIEEQVAVLEEHPEIGLLFSDFITFDDKTGAERPSTTVRYSLGEPNQLRKFFVQGGPVIPSCAVVSRAVIDEVGPFETNLRFNEDSEMWNRVASAAPLHHLPRPLFRKREWFGSKGSGVNDAGQIASKHEITRRMIERVPELAEVADKRSSGIELQAAVRNFRRGATAEARAHLKKALEHDPKNRKARLYLAVSHLPGSTDRWLNILRGLQHGVLRRAQ</sequence>
<dbReference type="InterPro" id="IPR029044">
    <property type="entry name" value="Nucleotide-diphossugar_trans"/>
</dbReference>
<dbReference type="PANTHER" id="PTHR22916:SF3">
    <property type="entry name" value="UDP-GLCNAC:BETAGAL BETA-1,3-N-ACETYLGLUCOSAMINYLTRANSFERASE-LIKE PROTEIN 1"/>
    <property type="match status" value="1"/>
</dbReference>
<evidence type="ECO:0000313" key="3">
    <source>
        <dbReference type="Proteomes" id="UP000193963"/>
    </source>
</evidence>
<dbReference type="Gene3D" id="3.90.550.10">
    <property type="entry name" value="Spore Coat Polysaccharide Biosynthesis Protein SpsA, Chain A"/>
    <property type="match status" value="1"/>
</dbReference>
<dbReference type="EMBL" id="FWFN01000012">
    <property type="protein sequence ID" value="SLN74369.1"/>
    <property type="molecule type" value="Genomic_DNA"/>
</dbReference>
<organism evidence="2 3">
    <name type="scientific">Pseudooceanicola marinus</name>
    <dbReference type="NCBI Taxonomy" id="396013"/>
    <lineage>
        <taxon>Bacteria</taxon>
        <taxon>Pseudomonadati</taxon>
        <taxon>Pseudomonadota</taxon>
        <taxon>Alphaproteobacteria</taxon>
        <taxon>Rhodobacterales</taxon>
        <taxon>Paracoccaceae</taxon>
        <taxon>Pseudooceanicola</taxon>
    </lineage>
</organism>